<feature type="region of interest" description="Disordered" evidence="11">
    <location>
        <begin position="148"/>
        <end position="171"/>
    </location>
</feature>
<dbReference type="CDD" id="cd04041">
    <property type="entry name" value="C2A_fungal"/>
    <property type="match status" value="1"/>
</dbReference>
<dbReference type="GO" id="GO:0008289">
    <property type="term" value="F:lipid binding"/>
    <property type="evidence" value="ECO:0007669"/>
    <property type="project" value="UniProtKB-KW"/>
</dbReference>
<dbReference type="EMBL" id="JAGMUV010000005">
    <property type="protein sequence ID" value="KAH7156199.1"/>
    <property type="molecule type" value="Genomic_DNA"/>
</dbReference>
<gene>
    <name evidence="15" type="ORF">EDB81DRAFT_786269</name>
</gene>
<evidence type="ECO:0000256" key="6">
    <source>
        <dbReference type="ARBA" id="ARBA00022824"/>
    </source>
</evidence>
<evidence type="ECO:0000256" key="2">
    <source>
        <dbReference type="ARBA" id="ARBA00022448"/>
    </source>
</evidence>
<keyword evidence="5" id="KW-0677">Repeat</keyword>
<dbReference type="Pfam" id="PF25331">
    <property type="entry name" value="C2_Mug190_3rd"/>
    <property type="match status" value="1"/>
</dbReference>
<dbReference type="Proteomes" id="UP000738349">
    <property type="component" value="Unassembled WGS sequence"/>
</dbReference>
<dbReference type="InterPro" id="IPR000008">
    <property type="entry name" value="C2_dom"/>
</dbReference>
<accession>A0A9P9JDM1</accession>
<dbReference type="PANTHER" id="PTHR47348:SF2">
    <property type="entry name" value="MEIOTICALLY UP-REGULATED 190 PROTEIN"/>
    <property type="match status" value="1"/>
</dbReference>
<dbReference type="CDD" id="cd04052">
    <property type="entry name" value="C2B_Tricalbin-like"/>
    <property type="match status" value="1"/>
</dbReference>
<dbReference type="AlphaFoldDB" id="A0A9P9JDM1"/>
<keyword evidence="7 12" id="KW-1133">Transmembrane helix</keyword>
<dbReference type="PANTHER" id="PTHR47348">
    <property type="entry name" value="MEIOTICALLY UP-REGULATED GENE 190 PROTEIN"/>
    <property type="match status" value="1"/>
</dbReference>
<feature type="compositionally biased region" description="Polar residues" evidence="11">
    <location>
        <begin position="392"/>
        <end position="404"/>
    </location>
</feature>
<dbReference type="PROSITE" id="PS50004">
    <property type="entry name" value="C2"/>
    <property type="match status" value="2"/>
</dbReference>
<keyword evidence="6" id="KW-0256">Endoplasmic reticulum</keyword>
<evidence type="ECO:0000256" key="7">
    <source>
        <dbReference type="ARBA" id="ARBA00022989"/>
    </source>
</evidence>
<feature type="region of interest" description="Disordered" evidence="11">
    <location>
        <begin position="1"/>
        <end position="130"/>
    </location>
</feature>
<feature type="compositionally biased region" description="Low complexity" evidence="11">
    <location>
        <begin position="1126"/>
        <end position="1140"/>
    </location>
</feature>
<dbReference type="InterPro" id="IPR035892">
    <property type="entry name" value="C2_domain_sf"/>
</dbReference>
<keyword evidence="3" id="KW-0597">Phosphoprotein</keyword>
<keyword evidence="9" id="KW-0446">Lipid-binding</keyword>
<dbReference type="GO" id="GO:0006869">
    <property type="term" value="P:lipid transport"/>
    <property type="evidence" value="ECO:0007669"/>
    <property type="project" value="UniProtKB-KW"/>
</dbReference>
<dbReference type="Pfam" id="PF00168">
    <property type="entry name" value="C2"/>
    <property type="match status" value="2"/>
</dbReference>
<dbReference type="InterPro" id="IPR057349">
    <property type="entry name" value="C2_Mug190_3rd"/>
</dbReference>
<keyword evidence="4 12" id="KW-0812">Transmembrane</keyword>
<dbReference type="OrthoDB" id="419768at2759"/>
<dbReference type="SMART" id="SM00239">
    <property type="entry name" value="C2"/>
    <property type="match status" value="2"/>
</dbReference>
<protein>
    <recommendedName>
        <fullName evidence="17">Meiotically up-regulated gene 190 protein</fullName>
    </recommendedName>
</protein>
<comment type="subcellular location">
    <subcellularLocation>
        <location evidence="1">Endoplasmic reticulum membrane</location>
    </subcellularLocation>
</comment>
<evidence type="ECO:0000259" key="13">
    <source>
        <dbReference type="PROSITE" id="PS50004"/>
    </source>
</evidence>
<evidence type="ECO:0000256" key="11">
    <source>
        <dbReference type="SAM" id="MobiDB-lite"/>
    </source>
</evidence>
<feature type="compositionally biased region" description="Basic and acidic residues" evidence="11">
    <location>
        <begin position="1158"/>
        <end position="1167"/>
    </location>
</feature>
<dbReference type="InterPro" id="IPR037767">
    <property type="entry name" value="C2A_Mug190-like"/>
</dbReference>
<dbReference type="InterPro" id="IPR031468">
    <property type="entry name" value="SMP_LBD"/>
</dbReference>
<feature type="transmembrane region" description="Helical" evidence="12">
    <location>
        <begin position="243"/>
        <end position="266"/>
    </location>
</feature>
<comment type="caution">
    <text evidence="15">The sequence shown here is derived from an EMBL/GenBank/DDBJ whole genome shotgun (WGS) entry which is preliminary data.</text>
</comment>
<feature type="compositionally biased region" description="Basic residues" evidence="11">
    <location>
        <begin position="1168"/>
        <end position="1177"/>
    </location>
</feature>
<feature type="compositionally biased region" description="Basic and acidic residues" evidence="11">
    <location>
        <begin position="112"/>
        <end position="124"/>
    </location>
</feature>
<keyword evidence="2" id="KW-0813">Transport</keyword>
<keyword evidence="8" id="KW-0445">Lipid transport</keyword>
<feature type="compositionally biased region" description="Basic and acidic residues" evidence="11">
    <location>
        <begin position="28"/>
        <end position="45"/>
    </location>
</feature>
<evidence type="ECO:0000313" key="15">
    <source>
        <dbReference type="EMBL" id="KAH7156199.1"/>
    </source>
</evidence>
<evidence type="ECO:0000256" key="12">
    <source>
        <dbReference type="SAM" id="Phobius"/>
    </source>
</evidence>
<keyword evidence="16" id="KW-1185">Reference proteome</keyword>
<feature type="domain" description="C2" evidence="13">
    <location>
        <begin position="538"/>
        <end position="667"/>
    </location>
</feature>
<evidence type="ECO:0000256" key="3">
    <source>
        <dbReference type="ARBA" id="ARBA00022553"/>
    </source>
</evidence>
<evidence type="ECO:0000259" key="14">
    <source>
        <dbReference type="PROSITE" id="PS51847"/>
    </source>
</evidence>
<sequence>MSGKDDADDVRRYTAPYSARHPIPTISKYKEERAARQEKALNKGTEDEEVEDDSNQQQAPSQDAGLDPAKPEALRQYDSADSPGGDSSNDLKDTSQIDPGSSDPKKRRKEMKKSNKERAEREVTDPVTHLPVTIQDFTDDALKEVKLDDPRFGPTKRTTTGLSAEKKSDEQLVEEKHDLQERHDAMADLFPPPDFDALRLELATISKRGVTFGLAGVAAVIFGAFTIERLLRSEKSTDVGGRSIVMSGTLWILLAAASAGTIWFVIVSVREWISNKIQNIFQDEVWDAHRRKTIRASKNYDTETTVWLNSLLGSVWPLINPDLFISLADTLEDVMQASLPKFVRMVSVEDIGQGSESLRILGIRWLPTGAATRSVGEDGKLQSSEESENGVKRQSTGDSDSSASVPDGMEAEEGDFVNLEVAFAYRTRSSSKSLKERTKDMHLYLAFYLPGNLKIPVWVDLQGIIGTMRMRLQLTPDPPFFALCTITFLGQPKVNLSCVPLSKHAINIMDVPFISNFVQSAVDAAMAEYVAPKSLTLDLKDMLAGDDFKKDTIAAGVLMIHIKRGYDFKIGDSGIPLIKEGSSDPYVSVGWAKFGKVLWTSRVLENEMEPHWDETCFILVTPQELNIDERLRIQLWDSDRMTADDDLGRIEVSLKDLMRESDSNGRMSNRKDGFRALRSGDGMPGKLEWSVGYFSKTRIQQCQFEQQTHDPKVRSMDQLKEKVENSCERKLRETMLKEGKDDRDLGELEQQKAQELKAEQDAMIISAPPPDGYPSGLFSLQIHNITGLEIERLNKRDSAGDGAASDEEETGEGLPSAYCTIIVNHRKTFKTRTKPQNAKPFYNAGCERFVRDWRECEVLVTVRDARVHEDDPLLGIVHLPLGEIFKERSQVMGFYPLTGGIGYGRIRLSMVWRSVQLQAPRNLLGWQYGTVEVQPTLTVVDCPQDLRAAKIKLRTTISSGKMYGRESDSNGCDSASTASWSTKRRRSLALAVENRYSSCLSIAFRERGFFGDDIAAFSVLWLKDLVDETETELELPVWKGNFQRATACSLEECGEKLATMKLKVTLWSGLGSAHAGWASRNQDLRNVVEVIETARDNLEDIRLQKEVGITGGDGSRTSGSPRRPLSIGSNSDSSSSSSSDSDSDDGIPDGSSNNKQGPIDKIRDYKKRDRRLHRQHRGLMQWKIPRTARWIKHKFDRVGNNVSNAFDHSSKQPGIETEV</sequence>
<feature type="region of interest" description="Disordered" evidence="11">
    <location>
        <begin position="1108"/>
        <end position="1183"/>
    </location>
</feature>
<feature type="region of interest" description="Disordered" evidence="11">
    <location>
        <begin position="374"/>
        <end position="409"/>
    </location>
</feature>
<feature type="domain" description="SMP-LTD" evidence="14">
    <location>
        <begin position="301"/>
        <end position="540"/>
    </location>
</feature>
<dbReference type="GO" id="GO:0005789">
    <property type="term" value="C:endoplasmic reticulum membrane"/>
    <property type="evidence" value="ECO:0007669"/>
    <property type="project" value="UniProtKB-SubCell"/>
</dbReference>
<evidence type="ECO:0000256" key="10">
    <source>
        <dbReference type="ARBA" id="ARBA00023136"/>
    </source>
</evidence>
<dbReference type="PROSITE" id="PS51847">
    <property type="entry name" value="SMP"/>
    <property type="match status" value="1"/>
</dbReference>
<evidence type="ECO:0000256" key="4">
    <source>
        <dbReference type="ARBA" id="ARBA00022692"/>
    </source>
</evidence>
<dbReference type="GO" id="GO:0061817">
    <property type="term" value="P:endoplasmic reticulum-plasma membrane tethering"/>
    <property type="evidence" value="ECO:0007669"/>
    <property type="project" value="InterPro"/>
</dbReference>
<evidence type="ECO:0000256" key="1">
    <source>
        <dbReference type="ARBA" id="ARBA00004586"/>
    </source>
</evidence>
<dbReference type="Pfam" id="PF25669">
    <property type="entry name" value="SMP_MUG190-like"/>
    <property type="match status" value="1"/>
</dbReference>
<name>A0A9P9JDM1_9HYPO</name>
<dbReference type="Gene3D" id="2.60.40.150">
    <property type="entry name" value="C2 domain"/>
    <property type="match status" value="2"/>
</dbReference>
<evidence type="ECO:0000256" key="9">
    <source>
        <dbReference type="ARBA" id="ARBA00023121"/>
    </source>
</evidence>
<feature type="transmembrane region" description="Helical" evidence="12">
    <location>
        <begin position="209"/>
        <end position="231"/>
    </location>
</feature>
<dbReference type="SUPFAM" id="SSF49562">
    <property type="entry name" value="C2 domain (Calcium/lipid-binding domain, CaLB)"/>
    <property type="match status" value="2"/>
</dbReference>
<dbReference type="InterPro" id="IPR037765">
    <property type="entry name" value="C2B_Tricalbin"/>
</dbReference>
<evidence type="ECO:0000313" key="16">
    <source>
        <dbReference type="Proteomes" id="UP000738349"/>
    </source>
</evidence>
<evidence type="ECO:0000256" key="5">
    <source>
        <dbReference type="ARBA" id="ARBA00022737"/>
    </source>
</evidence>
<evidence type="ECO:0008006" key="17">
    <source>
        <dbReference type="Google" id="ProtNLM"/>
    </source>
</evidence>
<reference evidence="15" key="1">
    <citation type="journal article" date="2021" name="Nat. Commun.">
        <title>Genetic determinants of endophytism in the Arabidopsis root mycobiome.</title>
        <authorList>
            <person name="Mesny F."/>
            <person name="Miyauchi S."/>
            <person name="Thiergart T."/>
            <person name="Pickel B."/>
            <person name="Atanasova L."/>
            <person name="Karlsson M."/>
            <person name="Huettel B."/>
            <person name="Barry K.W."/>
            <person name="Haridas S."/>
            <person name="Chen C."/>
            <person name="Bauer D."/>
            <person name="Andreopoulos W."/>
            <person name="Pangilinan J."/>
            <person name="LaButti K."/>
            <person name="Riley R."/>
            <person name="Lipzen A."/>
            <person name="Clum A."/>
            <person name="Drula E."/>
            <person name="Henrissat B."/>
            <person name="Kohler A."/>
            <person name="Grigoriev I.V."/>
            <person name="Martin F.M."/>
            <person name="Hacquard S."/>
        </authorList>
    </citation>
    <scope>NUCLEOTIDE SEQUENCE</scope>
    <source>
        <strain evidence="15">MPI-CAGE-AT-0147</strain>
    </source>
</reference>
<organism evidence="15 16">
    <name type="scientific">Dactylonectria macrodidyma</name>
    <dbReference type="NCBI Taxonomy" id="307937"/>
    <lineage>
        <taxon>Eukaryota</taxon>
        <taxon>Fungi</taxon>
        <taxon>Dikarya</taxon>
        <taxon>Ascomycota</taxon>
        <taxon>Pezizomycotina</taxon>
        <taxon>Sordariomycetes</taxon>
        <taxon>Hypocreomycetidae</taxon>
        <taxon>Hypocreales</taxon>
        <taxon>Nectriaceae</taxon>
        <taxon>Dactylonectria</taxon>
    </lineage>
</organism>
<keyword evidence="10 12" id="KW-0472">Membrane</keyword>
<dbReference type="CDD" id="cd21676">
    <property type="entry name" value="SMP_Mug190"/>
    <property type="match status" value="1"/>
</dbReference>
<feature type="domain" description="C2" evidence="13">
    <location>
        <begin position="759"/>
        <end position="895"/>
    </location>
</feature>
<evidence type="ECO:0000256" key="8">
    <source>
        <dbReference type="ARBA" id="ARBA00023055"/>
    </source>
</evidence>
<proteinExistence type="predicted"/>